<dbReference type="InterPro" id="IPR001214">
    <property type="entry name" value="SET_dom"/>
</dbReference>
<feature type="domain" description="SET" evidence="1">
    <location>
        <begin position="24"/>
        <end position="126"/>
    </location>
</feature>
<dbReference type="SUPFAM" id="SSF82199">
    <property type="entry name" value="SET domain"/>
    <property type="match status" value="1"/>
</dbReference>
<gene>
    <name evidence="2" type="ORF">J4557_41425</name>
</gene>
<dbReference type="SMART" id="SM00317">
    <property type="entry name" value="SET"/>
    <property type="match status" value="1"/>
</dbReference>
<sequence length="148" mass="16116">MAPVPSDAMWENLGRPHGHLRTIADAGLRRSAIHGRGLFSTRARAAGERVVTLDGQRVRLDDLPEALFALEWNAISPEVLLVRPLRTSYGYINHATEPNLAIAADGVTVSTVRSIAAGEELTLDYTAQPLPPRYLDAPEGAYLRRPAP</sequence>
<evidence type="ECO:0000313" key="2">
    <source>
        <dbReference type="EMBL" id="MBO2444002.1"/>
    </source>
</evidence>
<evidence type="ECO:0000259" key="1">
    <source>
        <dbReference type="PROSITE" id="PS50280"/>
    </source>
</evidence>
<dbReference type="PROSITE" id="PS50280">
    <property type="entry name" value="SET"/>
    <property type="match status" value="1"/>
</dbReference>
<dbReference type="Proteomes" id="UP000666915">
    <property type="component" value="Unassembled WGS sequence"/>
</dbReference>
<reference evidence="2 3" key="1">
    <citation type="submission" date="2021-03" db="EMBL/GenBank/DDBJ databases">
        <authorList>
            <person name="Kanchanasin P."/>
            <person name="Saeng-In P."/>
            <person name="Phongsopitanun W."/>
            <person name="Yuki M."/>
            <person name="Kudo T."/>
            <person name="Ohkuma M."/>
            <person name="Tanasupawat S."/>
        </authorList>
    </citation>
    <scope>NUCLEOTIDE SEQUENCE [LARGE SCALE GENOMIC DNA]</scope>
    <source>
        <strain evidence="2 3">L46</strain>
    </source>
</reference>
<dbReference type="RefSeq" id="WP_208272309.1">
    <property type="nucleotide sequence ID" value="NZ_BAAAGM010000025.1"/>
</dbReference>
<dbReference type="InterPro" id="IPR046341">
    <property type="entry name" value="SET_dom_sf"/>
</dbReference>
<comment type="caution">
    <text evidence="2">The sequence shown here is derived from an EMBL/GenBank/DDBJ whole genome shotgun (WGS) entry which is preliminary data.</text>
</comment>
<evidence type="ECO:0000313" key="3">
    <source>
        <dbReference type="Proteomes" id="UP000666915"/>
    </source>
</evidence>
<dbReference type="Pfam" id="PF00856">
    <property type="entry name" value="SET"/>
    <property type="match status" value="1"/>
</dbReference>
<accession>A0ABS3RD65</accession>
<name>A0ABS3RD65_9ACTN</name>
<keyword evidence="3" id="KW-1185">Reference proteome</keyword>
<protein>
    <submittedName>
        <fullName evidence="2">SET domain-containing protein-lysine N-methyltransferase</fullName>
    </submittedName>
</protein>
<proteinExistence type="predicted"/>
<dbReference type="EMBL" id="JAGEOK010000039">
    <property type="protein sequence ID" value="MBO2444002.1"/>
    <property type="molecule type" value="Genomic_DNA"/>
</dbReference>
<dbReference type="Gene3D" id="2.170.270.10">
    <property type="entry name" value="SET domain"/>
    <property type="match status" value="1"/>
</dbReference>
<organism evidence="2 3">
    <name type="scientific">Actinomadura nitritigenes</name>
    <dbReference type="NCBI Taxonomy" id="134602"/>
    <lineage>
        <taxon>Bacteria</taxon>
        <taxon>Bacillati</taxon>
        <taxon>Actinomycetota</taxon>
        <taxon>Actinomycetes</taxon>
        <taxon>Streptosporangiales</taxon>
        <taxon>Thermomonosporaceae</taxon>
        <taxon>Actinomadura</taxon>
    </lineage>
</organism>